<comment type="caution">
    <text evidence="1">The sequence shown here is derived from an EMBL/GenBank/DDBJ whole genome shotgun (WGS) entry which is preliminary data.</text>
</comment>
<organism evidence="1 2">
    <name type="scientific">Melia azedarach</name>
    <name type="common">Chinaberry tree</name>
    <dbReference type="NCBI Taxonomy" id="155640"/>
    <lineage>
        <taxon>Eukaryota</taxon>
        <taxon>Viridiplantae</taxon>
        <taxon>Streptophyta</taxon>
        <taxon>Embryophyta</taxon>
        <taxon>Tracheophyta</taxon>
        <taxon>Spermatophyta</taxon>
        <taxon>Magnoliopsida</taxon>
        <taxon>eudicotyledons</taxon>
        <taxon>Gunneridae</taxon>
        <taxon>Pentapetalae</taxon>
        <taxon>rosids</taxon>
        <taxon>malvids</taxon>
        <taxon>Sapindales</taxon>
        <taxon>Meliaceae</taxon>
        <taxon>Melia</taxon>
    </lineage>
</organism>
<gene>
    <name evidence="1" type="ORF">OWV82_003616</name>
</gene>
<evidence type="ECO:0000313" key="1">
    <source>
        <dbReference type="EMBL" id="KAJ4724654.1"/>
    </source>
</evidence>
<protein>
    <submittedName>
        <fullName evidence="1">Terpene synthase</fullName>
    </submittedName>
</protein>
<accession>A0ACC1YNB3</accession>
<evidence type="ECO:0000313" key="2">
    <source>
        <dbReference type="Proteomes" id="UP001164539"/>
    </source>
</evidence>
<dbReference type="EMBL" id="CM051395">
    <property type="protein sequence ID" value="KAJ4724654.1"/>
    <property type="molecule type" value="Genomic_DNA"/>
</dbReference>
<name>A0ACC1YNB3_MELAZ</name>
<proteinExistence type="predicted"/>
<reference evidence="1 2" key="1">
    <citation type="journal article" date="2023" name="Science">
        <title>Complex scaffold remodeling in plant triterpene biosynthesis.</title>
        <authorList>
            <person name="De La Pena R."/>
            <person name="Hodgson H."/>
            <person name="Liu J.C."/>
            <person name="Stephenson M.J."/>
            <person name="Martin A.C."/>
            <person name="Owen C."/>
            <person name="Harkess A."/>
            <person name="Leebens-Mack J."/>
            <person name="Jimenez L.E."/>
            <person name="Osbourn A."/>
            <person name="Sattely E.S."/>
        </authorList>
    </citation>
    <scope>NUCLEOTIDE SEQUENCE [LARGE SCALE GENOMIC DNA]</scope>
    <source>
        <strain evidence="2">cv. JPN11</strain>
        <tissue evidence="1">Leaf</tissue>
    </source>
</reference>
<keyword evidence="2" id="KW-1185">Reference proteome</keyword>
<sequence>MQPNLIIKGNPIRLATISIELPLYIVLRAVKYTNPSMSSKVHGNYRPLANFRPSIWKDTSESMSSPKLEPEDDRLFEELKEQVKEMLSTAASANDSVKEVVLINSLCRLGVSYHFETPIEERLHHIFESHPDPAAENDYDLYTVALIFRIFRQHGFKMSCGVVNKFKESDGKFKESLKSDVRGMLSLYEATQLRVHEEDILEEALTFTTAHLKQISLAPNTSAQLAKYISEALEQSFHTGVPRLEELKYISFYEHEESRNDTLLKLAKLDFNRVQLLHKEELSYLTSWWKDLNFTSTYFYMRDRLVEMYLWGFAQHYEPCYSRVRVIFTKVFMIQMATDDTYDAYGLFDELRCFTDAIERWDIDALSQLPDYMKPLYSSILNLFEELNNEMTEEGRSYSVSYTKEMMKEVVRAYFVEAQWFREGFVPLFDERMSNALVTAGCVLAPAATFMGIKEIAGIHAYEWLQSRPKVVISSFKILRLIADFVSHKDEQERGHVVSVVESYMKEYGTSRTETGERFKIMVTNLWKDINEECMRPTIVPLQLINAIVNTARIAEVFYKEVDGITNPEYVKDYVRKLFVDPLPL</sequence>
<dbReference type="Proteomes" id="UP001164539">
    <property type="component" value="Chromosome 2"/>
</dbReference>